<dbReference type="InterPro" id="IPR026444">
    <property type="entry name" value="Secre_tail"/>
</dbReference>
<protein>
    <recommendedName>
        <fullName evidence="6">Secretion system C-terminal sorting domain-containing protein</fullName>
    </recommendedName>
</protein>
<reference evidence="7 8" key="1">
    <citation type="submission" date="2019-04" db="EMBL/GenBank/DDBJ databases">
        <title>Flavobacterium sp. GS03.</title>
        <authorList>
            <person name="Kim H."/>
        </authorList>
    </citation>
    <scope>NUCLEOTIDE SEQUENCE [LARGE SCALE GENOMIC DNA]</scope>
    <source>
        <strain evidence="7 8">GS03</strain>
    </source>
</reference>
<evidence type="ECO:0000259" key="6">
    <source>
        <dbReference type="Pfam" id="PF18962"/>
    </source>
</evidence>
<dbReference type="InterPro" id="IPR007346">
    <property type="entry name" value="Endonuclease-I"/>
</dbReference>
<dbReference type="PANTHER" id="PTHR33607:SF2">
    <property type="entry name" value="ENDONUCLEASE-1"/>
    <property type="match status" value="1"/>
</dbReference>
<dbReference type="Pfam" id="PF18962">
    <property type="entry name" value="Por_Secre_tail"/>
    <property type="match status" value="1"/>
</dbReference>
<dbReference type="KEGG" id="fsn:GS03_01691"/>
<evidence type="ECO:0000256" key="5">
    <source>
        <dbReference type="SAM" id="SignalP"/>
    </source>
</evidence>
<evidence type="ECO:0000313" key="7">
    <source>
        <dbReference type="EMBL" id="QBZ98186.1"/>
    </source>
</evidence>
<comment type="similarity">
    <text evidence="1">Belongs to the EndA/NucM nuclease family.</text>
</comment>
<dbReference type="EMBL" id="CP038810">
    <property type="protein sequence ID" value="QBZ98186.1"/>
    <property type="molecule type" value="Genomic_DNA"/>
</dbReference>
<feature type="domain" description="Secretion system C-terminal sorting" evidence="6">
    <location>
        <begin position="300"/>
        <end position="371"/>
    </location>
</feature>
<organism evidence="7 8">
    <name type="scientific">Flavobacterium sangjuense</name>
    <dbReference type="NCBI Taxonomy" id="2518177"/>
    <lineage>
        <taxon>Bacteria</taxon>
        <taxon>Pseudomonadati</taxon>
        <taxon>Bacteroidota</taxon>
        <taxon>Flavobacteriia</taxon>
        <taxon>Flavobacteriales</taxon>
        <taxon>Flavobacteriaceae</taxon>
        <taxon>Flavobacterium</taxon>
    </lineage>
</organism>
<keyword evidence="3 5" id="KW-0732">Signal</keyword>
<dbReference type="SUPFAM" id="SSF54060">
    <property type="entry name" value="His-Me finger endonucleases"/>
    <property type="match status" value="1"/>
</dbReference>
<name>A0A4P7PU00_9FLAO</name>
<dbReference type="Proteomes" id="UP000296862">
    <property type="component" value="Chromosome"/>
</dbReference>
<dbReference type="InterPro" id="IPR044925">
    <property type="entry name" value="His-Me_finger_sf"/>
</dbReference>
<evidence type="ECO:0000256" key="4">
    <source>
        <dbReference type="ARBA" id="ARBA00022801"/>
    </source>
</evidence>
<keyword evidence="4" id="KW-0378">Hydrolase</keyword>
<dbReference type="OrthoDB" id="5485925at2"/>
<accession>A0A4P7PU00</accession>
<evidence type="ECO:0000313" key="8">
    <source>
        <dbReference type="Proteomes" id="UP000296862"/>
    </source>
</evidence>
<feature type="chain" id="PRO_5020326938" description="Secretion system C-terminal sorting domain-containing protein" evidence="5">
    <location>
        <begin position="19"/>
        <end position="372"/>
    </location>
</feature>
<keyword evidence="8" id="KW-1185">Reference proteome</keyword>
<evidence type="ECO:0000256" key="1">
    <source>
        <dbReference type="ARBA" id="ARBA00006429"/>
    </source>
</evidence>
<keyword evidence="2" id="KW-0540">Nuclease</keyword>
<dbReference type="RefSeq" id="WP_136152096.1">
    <property type="nucleotide sequence ID" value="NZ_CP038810.1"/>
</dbReference>
<gene>
    <name evidence="7" type="ORF">GS03_01691</name>
</gene>
<evidence type="ECO:0000256" key="3">
    <source>
        <dbReference type="ARBA" id="ARBA00022729"/>
    </source>
</evidence>
<dbReference type="NCBIfam" id="TIGR04183">
    <property type="entry name" value="Por_Secre_tail"/>
    <property type="match status" value="1"/>
</dbReference>
<feature type="signal peptide" evidence="5">
    <location>
        <begin position="1"/>
        <end position="18"/>
    </location>
</feature>
<proteinExistence type="inferred from homology"/>
<dbReference type="Pfam" id="PF04231">
    <property type="entry name" value="Endonuclease_1"/>
    <property type="match status" value="1"/>
</dbReference>
<dbReference type="GO" id="GO:0016787">
    <property type="term" value="F:hydrolase activity"/>
    <property type="evidence" value="ECO:0007669"/>
    <property type="project" value="UniProtKB-KW"/>
</dbReference>
<sequence length="372" mass="41406">MKKIFTLLLLNIAILGFAQIPAGYYNSATGTGYTLKTQLKTRITTGHVDQGYGSLWGLYTNAAFRDTNYENDNSLLDMYSENPTGPDPYNFTSSGQQCGSYTNEGDCYNREHIVPQAFFDNVAIDPMKNDPFHVAPTDGKVNGLRDNFPYGRVNNPNSTTLNGSKLGPNVNSGYSAGYTNTVFEPLDEFKGDIARSIFYFVTRYEDSMVDFYNTTTVVSKNMFDGTANNALSPTFLNILLTWHIQDPVSTKEIARNNAIYNYQGNRNPYIDHPEYVCQVWTAACAALSTQNFSSIDEVKIYPNPSSNGTVNIETEVTIDEIEIIAINGQVLQQIKNPIMESNTYTISNLPKGFYFLKLSSATNSVTKKVLVN</sequence>
<dbReference type="GO" id="GO:0004518">
    <property type="term" value="F:nuclease activity"/>
    <property type="evidence" value="ECO:0007669"/>
    <property type="project" value="UniProtKB-KW"/>
</dbReference>
<dbReference type="PANTHER" id="PTHR33607">
    <property type="entry name" value="ENDONUCLEASE-1"/>
    <property type="match status" value="1"/>
</dbReference>
<evidence type="ECO:0000256" key="2">
    <source>
        <dbReference type="ARBA" id="ARBA00022722"/>
    </source>
</evidence>
<dbReference type="AlphaFoldDB" id="A0A4P7PU00"/>